<organism evidence="2">
    <name type="scientific">Anguilla anguilla</name>
    <name type="common">European freshwater eel</name>
    <name type="synonym">Muraena anguilla</name>
    <dbReference type="NCBI Taxonomy" id="7936"/>
    <lineage>
        <taxon>Eukaryota</taxon>
        <taxon>Metazoa</taxon>
        <taxon>Chordata</taxon>
        <taxon>Craniata</taxon>
        <taxon>Vertebrata</taxon>
        <taxon>Euteleostomi</taxon>
        <taxon>Actinopterygii</taxon>
        <taxon>Neopterygii</taxon>
        <taxon>Teleostei</taxon>
        <taxon>Anguilliformes</taxon>
        <taxon>Anguillidae</taxon>
        <taxon>Anguilla</taxon>
    </lineage>
</organism>
<sequence>MFHSQSTFENKTVKWKQSDLF</sequence>
<evidence type="ECO:0000313" key="2">
    <source>
        <dbReference type="EMBL" id="JAH11103.1"/>
    </source>
</evidence>
<reference evidence="2" key="1">
    <citation type="submission" date="2014-11" db="EMBL/GenBank/DDBJ databases">
        <authorList>
            <person name="Amaro Gonzalez C."/>
        </authorList>
    </citation>
    <scope>NUCLEOTIDE SEQUENCE</scope>
</reference>
<reference evidence="2" key="2">
    <citation type="journal article" date="2015" name="Fish Shellfish Immunol.">
        <title>Early steps in the European eel (Anguilla anguilla)-Vibrio vulnificus interaction in the gills: Role of the RtxA13 toxin.</title>
        <authorList>
            <person name="Callol A."/>
            <person name="Pajuelo D."/>
            <person name="Ebbesson L."/>
            <person name="Teles M."/>
            <person name="MacKenzie S."/>
            <person name="Amaro C."/>
        </authorList>
    </citation>
    <scope>NUCLEOTIDE SEQUENCE</scope>
</reference>
<protein>
    <submittedName>
        <fullName evidence="2">Uncharacterized protein</fullName>
    </submittedName>
</protein>
<proteinExistence type="predicted"/>
<dbReference type="AlphaFoldDB" id="A0A0E9Q4R0"/>
<name>A0A0E9Q4R0_ANGAN</name>
<evidence type="ECO:0000256" key="1">
    <source>
        <dbReference type="SAM" id="MobiDB-lite"/>
    </source>
</evidence>
<feature type="region of interest" description="Disordered" evidence="1">
    <location>
        <begin position="1"/>
        <end position="21"/>
    </location>
</feature>
<accession>A0A0E9Q4R0</accession>
<dbReference type="EMBL" id="GBXM01097474">
    <property type="protein sequence ID" value="JAH11103.1"/>
    <property type="molecule type" value="Transcribed_RNA"/>
</dbReference>
<feature type="compositionally biased region" description="Polar residues" evidence="1">
    <location>
        <begin position="1"/>
        <end position="10"/>
    </location>
</feature>